<keyword evidence="2" id="KW-1133">Transmembrane helix</keyword>
<evidence type="ECO:0000256" key="2">
    <source>
        <dbReference type="SAM" id="Phobius"/>
    </source>
</evidence>
<organism evidence="3 4">
    <name type="scientific">Dinoponera quadriceps</name>
    <name type="common">South American ant</name>
    <dbReference type="NCBI Taxonomy" id="609295"/>
    <lineage>
        <taxon>Eukaryota</taxon>
        <taxon>Metazoa</taxon>
        <taxon>Ecdysozoa</taxon>
        <taxon>Arthropoda</taxon>
        <taxon>Hexapoda</taxon>
        <taxon>Insecta</taxon>
        <taxon>Pterygota</taxon>
        <taxon>Neoptera</taxon>
        <taxon>Endopterygota</taxon>
        <taxon>Hymenoptera</taxon>
        <taxon>Apocrita</taxon>
        <taxon>Aculeata</taxon>
        <taxon>Formicoidea</taxon>
        <taxon>Formicidae</taxon>
        <taxon>Ponerinae</taxon>
        <taxon>Ponerini</taxon>
        <taxon>Dinoponera</taxon>
    </lineage>
</organism>
<feature type="transmembrane region" description="Helical" evidence="2">
    <location>
        <begin position="389"/>
        <end position="414"/>
    </location>
</feature>
<evidence type="ECO:0000313" key="4">
    <source>
        <dbReference type="RefSeq" id="XP_014474008.1"/>
    </source>
</evidence>
<dbReference type="OrthoDB" id="10641592at2759"/>
<feature type="transmembrane region" description="Helical" evidence="2">
    <location>
        <begin position="426"/>
        <end position="448"/>
    </location>
</feature>
<dbReference type="RefSeq" id="XP_014474008.1">
    <property type="nucleotide sequence ID" value="XM_014618522.1"/>
</dbReference>
<sequence>MATIYYCNNYNNSIVQPTTWCEKDEYDTTSESMSKNSDEKSSPQECLKMQSYPEIHLPAPLFFPEEDEFDIPIIFESDPESETEWRTSGPIPGEKRPYDYYVIKKFLEQRMPKNEVNTLFKNFDNLYDRNSLLCCMLANDILDKIIEHLPPDTKETVPLEPEKSSDNNIQDVKCETSTNDFQNVKDKTLKPDLESLKEDENLRNNSQNVEYKEPNILTSLYSPPNKYLIVEDVQKNVGQNFCSDFPSIVHFHELSSNPDSEIFAIYQKEEPEKPIEKEEQDKTELPYYFKLAVKRADVIYGDPSYWLDQSVQCMMCSRNLQARLTILDDNKSVLIDDVMHDFMIPYKYNYYVGLAHYNCKKDFNRSGFSYHCTLLHDRKLKEPITTMDLFYTLIIMLALTNLPIFLGFLVYDIFVNQINRIDQREMWIILLYMLLFVLLAISQLYSYYKKRNNIIEKIYLVVWENQPFFKNSK</sequence>
<evidence type="ECO:0000256" key="1">
    <source>
        <dbReference type="SAM" id="MobiDB-lite"/>
    </source>
</evidence>
<name>A0A6P3X6T4_DINQU</name>
<evidence type="ECO:0000313" key="3">
    <source>
        <dbReference type="Proteomes" id="UP000515204"/>
    </source>
</evidence>
<gene>
    <name evidence="4" type="primary">LOC106744093</name>
</gene>
<keyword evidence="2" id="KW-0472">Membrane</keyword>
<dbReference type="GeneID" id="106744093"/>
<proteinExistence type="predicted"/>
<dbReference type="KEGG" id="dqu:106744093"/>
<keyword evidence="3" id="KW-1185">Reference proteome</keyword>
<feature type="region of interest" description="Disordered" evidence="1">
    <location>
        <begin position="152"/>
        <end position="177"/>
    </location>
</feature>
<accession>A0A6P3X6T4</accession>
<protein>
    <submittedName>
        <fullName evidence="4">Uncharacterized protein LOC106744093</fullName>
    </submittedName>
</protein>
<dbReference type="AlphaFoldDB" id="A0A6P3X6T4"/>
<keyword evidence="2" id="KW-0812">Transmembrane</keyword>
<feature type="compositionally biased region" description="Polar residues" evidence="1">
    <location>
        <begin position="166"/>
        <end position="177"/>
    </location>
</feature>
<feature type="compositionally biased region" description="Basic and acidic residues" evidence="1">
    <location>
        <begin position="152"/>
        <end position="165"/>
    </location>
</feature>
<reference evidence="4" key="1">
    <citation type="submission" date="2025-08" db="UniProtKB">
        <authorList>
            <consortium name="RefSeq"/>
        </authorList>
    </citation>
    <scope>IDENTIFICATION</scope>
</reference>
<dbReference type="Proteomes" id="UP000515204">
    <property type="component" value="Unplaced"/>
</dbReference>